<evidence type="ECO:0000259" key="2">
    <source>
        <dbReference type="Pfam" id="PF00156"/>
    </source>
</evidence>
<evidence type="ECO:0000313" key="5">
    <source>
        <dbReference type="Proteomes" id="UP000512167"/>
    </source>
</evidence>
<evidence type="ECO:0008006" key="6">
    <source>
        <dbReference type="Google" id="ProtNLM"/>
    </source>
</evidence>
<sequence length="362" mass="41851">MIIYVDLDTISNKGVSLIKEKYNRFGNKVLEVSGDSVCVEKLQTELNSIYISSSDAPKFRLVYNDKYYHPTIIQVTDNLFWFEKDSYIDAKVRNVEDFINGNIFTLIGEKYNFSSTSNVENTSLMLHEMTNPNVSIEEYLDDKGNYKVFILGRYFSSKHHHSNLDYYSNRLLYNKWGNDNSKHFYKDLIELFLERNNIKYDYIITVPAKRDKDVLELVRTIDAVDLKETYGSLKASSSLQERQELVKGKFQLNQNAQLLENKHLLLIDDIVTTGTTLFEVIDTLKIAKPKSISAVVFGKTFYKEDYELVESSTVNWVCPRCDSPLKVRFAKSDGHIFIGCSNYPNCNFISNNTGDAKQKIYE</sequence>
<keyword evidence="5" id="KW-1185">Reference proteome</keyword>
<evidence type="ECO:0000259" key="3">
    <source>
        <dbReference type="Pfam" id="PF01396"/>
    </source>
</evidence>
<comment type="similarity">
    <text evidence="1">Belongs to the ComF/GntX family.</text>
</comment>
<gene>
    <name evidence="4" type="ORF">HF295_04625</name>
</gene>
<dbReference type="Gene3D" id="3.30.65.10">
    <property type="entry name" value="Bacterial Topoisomerase I, domain 1"/>
    <property type="match status" value="1"/>
</dbReference>
<feature type="domain" description="Phosphoribosyltransferase" evidence="2">
    <location>
        <begin position="238"/>
        <end position="297"/>
    </location>
</feature>
<name>A0A7L6N6P3_9MOLU</name>
<evidence type="ECO:0000313" key="4">
    <source>
        <dbReference type="EMBL" id="QLY40184.1"/>
    </source>
</evidence>
<dbReference type="AlphaFoldDB" id="A0A7L6N6P3"/>
<dbReference type="EMBL" id="CP051151">
    <property type="protein sequence ID" value="QLY40184.1"/>
    <property type="molecule type" value="Genomic_DNA"/>
</dbReference>
<feature type="domain" description="DNA topoisomerase type IA zn finger" evidence="3">
    <location>
        <begin position="318"/>
        <end position="351"/>
    </location>
</feature>
<dbReference type="GO" id="GO:0006265">
    <property type="term" value="P:DNA topological change"/>
    <property type="evidence" value="ECO:0007669"/>
    <property type="project" value="InterPro"/>
</dbReference>
<dbReference type="SUPFAM" id="SSF53271">
    <property type="entry name" value="PRTase-like"/>
    <property type="match status" value="1"/>
</dbReference>
<dbReference type="InterPro" id="IPR013498">
    <property type="entry name" value="Topo_IA_Znf"/>
</dbReference>
<dbReference type="KEGG" id="tbk:HF295_04625"/>
<evidence type="ECO:0000256" key="1">
    <source>
        <dbReference type="ARBA" id="ARBA00008007"/>
    </source>
</evidence>
<dbReference type="GO" id="GO:0003677">
    <property type="term" value="F:DNA binding"/>
    <property type="evidence" value="ECO:0007669"/>
    <property type="project" value="InterPro"/>
</dbReference>
<dbReference type="GO" id="GO:0003916">
    <property type="term" value="F:DNA topoisomerase activity"/>
    <property type="evidence" value="ECO:0007669"/>
    <property type="project" value="InterPro"/>
</dbReference>
<dbReference type="Proteomes" id="UP000512167">
    <property type="component" value="Chromosome"/>
</dbReference>
<organism evidence="4 5">
    <name type="scientific">Hujiaoplasma nucleasis</name>
    <dbReference type="NCBI Taxonomy" id="2725268"/>
    <lineage>
        <taxon>Bacteria</taxon>
        <taxon>Bacillati</taxon>
        <taxon>Mycoplasmatota</taxon>
        <taxon>Mollicutes</taxon>
        <taxon>Candidatus Izemoplasmatales</taxon>
        <taxon>Hujiaoplasmataceae</taxon>
        <taxon>Hujiaoplasma</taxon>
    </lineage>
</organism>
<dbReference type="Pfam" id="PF00156">
    <property type="entry name" value="Pribosyltran"/>
    <property type="match status" value="1"/>
</dbReference>
<accession>A0A7L6N6P3</accession>
<dbReference type="SUPFAM" id="SSF57783">
    <property type="entry name" value="Zinc beta-ribbon"/>
    <property type="match status" value="1"/>
</dbReference>
<protein>
    <recommendedName>
        <fullName evidence="6">ComF family protein</fullName>
    </recommendedName>
</protein>
<dbReference type="PANTHER" id="PTHR47505:SF1">
    <property type="entry name" value="DNA UTILIZATION PROTEIN YHGH"/>
    <property type="match status" value="1"/>
</dbReference>
<dbReference type="CDD" id="cd06223">
    <property type="entry name" value="PRTases_typeI"/>
    <property type="match status" value="1"/>
</dbReference>
<dbReference type="Pfam" id="PF01396">
    <property type="entry name" value="Zn_ribbon_Top1"/>
    <property type="match status" value="1"/>
</dbReference>
<dbReference type="RefSeq" id="WP_312031011.1">
    <property type="nucleotide sequence ID" value="NZ_CP051151.1"/>
</dbReference>
<proteinExistence type="inferred from homology"/>
<dbReference type="Gene3D" id="3.40.50.2020">
    <property type="match status" value="1"/>
</dbReference>
<dbReference type="PANTHER" id="PTHR47505">
    <property type="entry name" value="DNA UTILIZATION PROTEIN YHGH"/>
    <property type="match status" value="1"/>
</dbReference>
<reference evidence="4 5" key="1">
    <citation type="submission" date="2020-04" db="EMBL/GenBank/DDBJ databases">
        <authorList>
            <person name="Zheng R.K."/>
            <person name="Sun C.M."/>
        </authorList>
    </citation>
    <scope>NUCLEOTIDE SEQUENCE [LARGE SCALE GENOMIC DNA]</scope>
    <source>
        <strain evidence="5">zrk29</strain>
    </source>
</reference>
<dbReference type="GO" id="GO:0005694">
    <property type="term" value="C:chromosome"/>
    <property type="evidence" value="ECO:0007669"/>
    <property type="project" value="InterPro"/>
</dbReference>
<dbReference type="InterPro" id="IPR051910">
    <property type="entry name" value="ComF/GntX_DNA_util-trans"/>
</dbReference>
<dbReference type="InterPro" id="IPR000836">
    <property type="entry name" value="PRTase_dom"/>
</dbReference>
<dbReference type="InterPro" id="IPR029057">
    <property type="entry name" value="PRTase-like"/>
</dbReference>